<evidence type="ECO:0000313" key="2">
    <source>
        <dbReference type="EMBL" id="GGM12336.1"/>
    </source>
</evidence>
<dbReference type="GO" id="GO:0002161">
    <property type="term" value="F:aminoacyl-tRNA deacylase activity"/>
    <property type="evidence" value="ECO:0007669"/>
    <property type="project" value="InterPro"/>
</dbReference>
<protein>
    <recommendedName>
        <fullName evidence="1">YbaK/aminoacyl-tRNA synthetase-associated domain-containing protein</fullName>
    </recommendedName>
</protein>
<dbReference type="Gene3D" id="3.30.10.20">
    <property type="match status" value="1"/>
</dbReference>
<dbReference type="SUPFAM" id="SSF55826">
    <property type="entry name" value="YbaK/ProRS associated domain"/>
    <property type="match status" value="1"/>
</dbReference>
<keyword evidence="3" id="KW-1185">Reference proteome</keyword>
<dbReference type="CDD" id="cd04332">
    <property type="entry name" value="YbaK_like"/>
    <property type="match status" value="1"/>
</dbReference>
<dbReference type="EMBL" id="BMPI01000005">
    <property type="protein sequence ID" value="GGM12336.1"/>
    <property type="molecule type" value="Genomic_DNA"/>
</dbReference>
<accession>A0A917WL82</accession>
<dbReference type="InterPro" id="IPR036754">
    <property type="entry name" value="YbaK/aa-tRNA-synt-asso_dom_sf"/>
</dbReference>
<dbReference type="PANTHER" id="PTHR30411">
    <property type="entry name" value="CYTOPLASMIC PROTEIN"/>
    <property type="match status" value="1"/>
</dbReference>
<feature type="domain" description="YbaK/aminoacyl-tRNA synthetase-associated" evidence="1">
    <location>
        <begin position="107"/>
        <end position="221"/>
    </location>
</feature>
<sequence>MDLERAVVPDLVGLTAREAHSRAYHAGVLASGVDPDGPPLVVLDPPSAWVVTAQDPAPGTVVERRTMVVVSFDGDRSVVVRSGGGGMGNPAIDGVAASGIVYRIVEHGPVRSLTEAAAARGVAVPDVVKTIVVRLADDDFRFVLVPGDRVISWPKLRALLGVSRISMPDAATAKQATGYERGTITPFGSTTAWPVVADERVRGREITLGGGAHGVALAVDADAAIAALGATVADVSDPGEA</sequence>
<dbReference type="Pfam" id="PF04073">
    <property type="entry name" value="tRNA_edit"/>
    <property type="match status" value="1"/>
</dbReference>
<comment type="caution">
    <text evidence="2">The sequence shown here is derived from an EMBL/GenBank/DDBJ whole genome shotgun (WGS) entry which is preliminary data.</text>
</comment>
<dbReference type="Gene3D" id="3.90.960.10">
    <property type="entry name" value="YbaK/aminoacyl-tRNA synthetase-associated domain"/>
    <property type="match status" value="1"/>
</dbReference>
<proteinExistence type="predicted"/>
<gene>
    <name evidence="2" type="ORF">GCM10007977_011950</name>
</gene>
<evidence type="ECO:0000259" key="1">
    <source>
        <dbReference type="Pfam" id="PF04073"/>
    </source>
</evidence>
<evidence type="ECO:0000313" key="3">
    <source>
        <dbReference type="Proteomes" id="UP000642070"/>
    </source>
</evidence>
<name>A0A917WL82_9ACTN</name>
<reference evidence="2" key="1">
    <citation type="journal article" date="2014" name="Int. J. Syst. Evol. Microbiol.">
        <title>Complete genome sequence of Corynebacterium casei LMG S-19264T (=DSM 44701T), isolated from a smear-ripened cheese.</title>
        <authorList>
            <consortium name="US DOE Joint Genome Institute (JGI-PGF)"/>
            <person name="Walter F."/>
            <person name="Albersmeier A."/>
            <person name="Kalinowski J."/>
            <person name="Ruckert C."/>
        </authorList>
    </citation>
    <scope>NUCLEOTIDE SEQUENCE</scope>
    <source>
        <strain evidence="2">JCM 19831</strain>
    </source>
</reference>
<dbReference type="CDD" id="cd06577">
    <property type="entry name" value="PASTA_pknB"/>
    <property type="match status" value="1"/>
</dbReference>
<dbReference type="AlphaFoldDB" id="A0A917WL82"/>
<dbReference type="InterPro" id="IPR007214">
    <property type="entry name" value="YbaK/aa-tRNA-synth-assoc-dom"/>
</dbReference>
<organism evidence="2 3">
    <name type="scientific">Dactylosporangium sucinum</name>
    <dbReference type="NCBI Taxonomy" id="1424081"/>
    <lineage>
        <taxon>Bacteria</taxon>
        <taxon>Bacillati</taxon>
        <taxon>Actinomycetota</taxon>
        <taxon>Actinomycetes</taxon>
        <taxon>Micromonosporales</taxon>
        <taxon>Micromonosporaceae</taxon>
        <taxon>Dactylosporangium</taxon>
    </lineage>
</organism>
<dbReference type="InterPro" id="IPR005543">
    <property type="entry name" value="PASTA_dom"/>
</dbReference>
<reference evidence="2" key="2">
    <citation type="submission" date="2020-09" db="EMBL/GenBank/DDBJ databases">
        <authorList>
            <person name="Sun Q."/>
            <person name="Ohkuma M."/>
        </authorList>
    </citation>
    <scope>NUCLEOTIDE SEQUENCE</scope>
    <source>
        <strain evidence="2">JCM 19831</strain>
    </source>
</reference>
<dbReference type="PANTHER" id="PTHR30411:SF1">
    <property type="entry name" value="CYTOPLASMIC PROTEIN"/>
    <property type="match status" value="1"/>
</dbReference>
<dbReference type="Proteomes" id="UP000642070">
    <property type="component" value="Unassembled WGS sequence"/>
</dbReference>